<dbReference type="Pfam" id="PF00269">
    <property type="entry name" value="SASP"/>
    <property type="match status" value="1"/>
</dbReference>
<name>A0A090YSP9_9BACI</name>
<dbReference type="Gene3D" id="6.10.10.80">
    <property type="entry name" value="Small, acid-soluble spore protein, alpha/beta type-like"/>
    <property type="match status" value="1"/>
</dbReference>
<comment type="function">
    <text evidence="1">SASP are bound to spore DNA. They are double-stranded DNA-binding proteins that cause DNA to change to an a-like conformation. They protect the DNA backbone from chemical and enzymatic cleavage and are thus involved in dormant spore's high resistance to UV light.</text>
</comment>
<dbReference type="PROSITE" id="PS00304">
    <property type="entry name" value="SASP_1"/>
    <property type="match status" value="1"/>
</dbReference>
<dbReference type="EMBL" id="JMQC01000011">
    <property type="protein sequence ID" value="KFM95095.1"/>
    <property type="molecule type" value="Genomic_DNA"/>
</dbReference>
<dbReference type="PANTHER" id="PTHR36107">
    <property type="entry name" value="SMALL, ACID-SOLUBLE SPORE PROTEIN A"/>
    <property type="match status" value="1"/>
</dbReference>
<proteinExistence type="inferred from homology"/>
<reference evidence="4 6" key="1">
    <citation type="submission" date="2014-04" db="EMBL/GenBank/DDBJ databases">
        <authorList>
            <person name="Bishop-Lilly K.A."/>
            <person name="Broomall S.M."/>
            <person name="Chain P.S."/>
            <person name="Chertkov O."/>
            <person name="Coyne S.R."/>
            <person name="Daligault H.E."/>
            <person name="Davenport K.W."/>
            <person name="Erkkila T."/>
            <person name="Frey K.G."/>
            <person name="Gibbons H.S."/>
            <person name="Gu W."/>
            <person name="Jaissle J."/>
            <person name="Johnson S.L."/>
            <person name="Koroleva G.I."/>
            <person name="Ladner J.T."/>
            <person name="Lo C.-C."/>
            <person name="Minogue T.D."/>
            <person name="Munk C."/>
            <person name="Palacios G.F."/>
            <person name="Redden C.L."/>
            <person name="Rosenzweig C.N."/>
            <person name="Scholz M.B."/>
            <person name="Teshima H."/>
            <person name="Xu Y."/>
        </authorList>
    </citation>
    <scope>NUCLEOTIDE SEQUENCE [LARGE SCALE GENOMIC DNA]</scope>
    <source>
        <strain evidence="4 6">BHP</strain>
    </source>
</reference>
<gene>
    <name evidence="4" type="primary">sasP-A</name>
    <name evidence="5" type="ORF">D0U04_26765</name>
    <name evidence="4" type="ORF">DJ93_5730</name>
</gene>
<dbReference type="PANTHER" id="PTHR36107:SF1">
    <property type="entry name" value="SMALL, ACID-SOLUBLE SPORE PROTEIN A"/>
    <property type="match status" value="1"/>
</dbReference>
<protein>
    <submittedName>
        <fullName evidence="5">Small acid-soluble spore protein</fullName>
    </submittedName>
    <submittedName>
        <fullName evidence="4">Small, acid-soluble spore protein A</fullName>
    </submittedName>
</protein>
<dbReference type="InterPro" id="IPR050847">
    <property type="entry name" value="SASP_DNA-binding"/>
</dbReference>
<evidence type="ECO:0000313" key="5">
    <source>
        <dbReference type="EMBL" id="RFT62912.1"/>
    </source>
</evidence>
<keyword evidence="7" id="KW-1185">Reference proteome</keyword>
<dbReference type="InterPro" id="IPR001448">
    <property type="entry name" value="SASP_alpha/beta-type"/>
</dbReference>
<comment type="similarity">
    <text evidence="2">Belongs to the alpha/beta-type SASP family.</text>
</comment>
<evidence type="ECO:0000313" key="4">
    <source>
        <dbReference type="EMBL" id="KFM95095.1"/>
    </source>
</evidence>
<dbReference type="AlphaFoldDB" id="A0A090YSP9"/>
<evidence type="ECO:0000313" key="7">
    <source>
        <dbReference type="Proteomes" id="UP000264294"/>
    </source>
</evidence>
<dbReference type="PATRIC" id="fig|1405.8.peg.5922"/>
<keyword evidence="3" id="KW-0238">DNA-binding</keyword>
<evidence type="ECO:0000256" key="2">
    <source>
        <dbReference type="ARBA" id="ARBA00005442"/>
    </source>
</evidence>
<dbReference type="GO" id="GO:0006265">
    <property type="term" value="P:DNA topological change"/>
    <property type="evidence" value="ECO:0007669"/>
    <property type="project" value="InterPro"/>
</dbReference>
<dbReference type="InterPro" id="IPR018126">
    <property type="entry name" value="SASP_alpha/beta-type_CS"/>
</dbReference>
<evidence type="ECO:0000313" key="6">
    <source>
        <dbReference type="Proteomes" id="UP000029389"/>
    </source>
</evidence>
<dbReference type="Proteomes" id="UP000264294">
    <property type="component" value="Unassembled WGS sequence"/>
</dbReference>
<dbReference type="Proteomes" id="UP000029389">
    <property type="component" value="Unassembled WGS sequence"/>
</dbReference>
<accession>A0A090YSP9</accession>
<evidence type="ECO:0000256" key="1">
    <source>
        <dbReference type="ARBA" id="ARBA00003863"/>
    </source>
</evidence>
<dbReference type="InterPro" id="IPR038300">
    <property type="entry name" value="SASP_sf_alpha/beta"/>
</dbReference>
<reference evidence="5 7" key="2">
    <citation type="submission" date="2018-08" db="EMBL/GenBank/DDBJ databases">
        <title>Bacillus clarus sp. nov. strain PS00077A.</title>
        <authorList>
            <person name="Mendez Acevedo M."/>
            <person name="Carroll L."/>
            <person name="Mukherjee M."/>
            <person name="Wiedmann M."/>
            <person name="Kovac J."/>
        </authorList>
    </citation>
    <scope>NUCLEOTIDE SEQUENCE [LARGE SCALE GENOMIC DNA]</scope>
    <source>
        <strain evidence="5 7">PS00077A</strain>
    </source>
</reference>
<sequence length="48" mass="5348">MKYEVARELGVTLGPETSARANVSVGGEITKRLVRMGEEQLMGQYRVH</sequence>
<comment type="caution">
    <text evidence="4">The sequence shown here is derived from an EMBL/GenBank/DDBJ whole genome shotgun (WGS) entry which is preliminary data.</text>
</comment>
<evidence type="ECO:0000256" key="3">
    <source>
        <dbReference type="ARBA" id="ARBA00023125"/>
    </source>
</evidence>
<dbReference type="GO" id="GO:0003690">
    <property type="term" value="F:double-stranded DNA binding"/>
    <property type="evidence" value="ECO:0007669"/>
    <property type="project" value="InterPro"/>
</dbReference>
<organism evidence="4 6">
    <name type="scientific">Bacillus clarus</name>
    <dbReference type="NCBI Taxonomy" id="2338372"/>
    <lineage>
        <taxon>Bacteria</taxon>
        <taxon>Bacillati</taxon>
        <taxon>Bacillota</taxon>
        <taxon>Bacilli</taxon>
        <taxon>Bacillales</taxon>
        <taxon>Bacillaceae</taxon>
        <taxon>Bacillus</taxon>
        <taxon>Bacillus cereus group</taxon>
    </lineage>
</organism>
<dbReference type="EMBL" id="QVOD01000058">
    <property type="protein sequence ID" value="RFT62912.1"/>
    <property type="molecule type" value="Genomic_DNA"/>
</dbReference>